<evidence type="ECO:0000313" key="6">
    <source>
        <dbReference type="EMBL" id="SDC22225.1"/>
    </source>
</evidence>
<keyword evidence="3" id="KW-0479">Metal-binding</keyword>
<dbReference type="InterPro" id="IPR023572">
    <property type="entry name" value="Archease_dom"/>
</dbReference>
<evidence type="ECO:0000256" key="3">
    <source>
        <dbReference type="ARBA" id="ARBA00022723"/>
    </source>
</evidence>
<evidence type="ECO:0000256" key="2">
    <source>
        <dbReference type="ARBA" id="ARBA00022694"/>
    </source>
</evidence>
<comment type="similarity">
    <text evidence="1">Belongs to the archease family.</text>
</comment>
<dbReference type="AlphaFoldDB" id="A0A1G6JV01"/>
<dbReference type="GO" id="GO:0046872">
    <property type="term" value="F:metal ion binding"/>
    <property type="evidence" value="ECO:0007669"/>
    <property type="project" value="UniProtKB-KW"/>
</dbReference>
<protein>
    <submittedName>
        <fullName evidence="6">SHS2 domain-containing protein</fullName>
    </submittedName>
</protein>
<keyword evidence="7" id="KW-1185">Reference proteome</keyword>
<keyword evidence="4" id="KW-0106">Calcium</keyword>
<dbReference type="Gene3D" id="3.55.10.10">
    <property type="entry name" value="Archease domain"/>
    <property type="match status" value="1"/>
</dbReference>
<dbReference type="InterPro" id="IPR036820">
    <property type="entry name" value="Archease_dom_sf"/>
</dbReference>
<name>A0A1G6JV01_9BACT</name>
<proteinExistence type="inferred from homology"/>
<evidence type="ECO:0000256" key="1">
    <source>
        <dbReference type="ARBA" id="ARBA00007963"/>
    </source>
</evidence>
<reference evidence="7" key="1">
    <citation type="submission" date="2016-10" db="EMBL/GenBank/DDBJ databases">
        <authorList>
            <person name="Varghese N."/>
            <person name="Submissions S."/>
        </authorList>
    </citation>
    <scope>NUCLEOTIDE SEQUENCE [LARGE SCALE GENOMIC DNA]</scope>
    <source>
        <strain evidence="7">DSM 8415</strain>
    </source>
</reference>
<organism evidence="6 7">
    <name type="scientific">Desulfurella multipotens</name>
    <dbReference type="NCBI Taxonomy" id="79269"/>
    <lineage>
        <taxon>Bacteria</taxon>
        <taxon>Pseudomonadati</taxon>
        <taxon>Campylobacterota</taxon>
        <taxon>Desulfurellia</taxon>
        <taxon>Desulfurellales</taxon>
        <taxon>Desulfurellaceae</taxon>
        <taxon>Desulfurella</taxon>
    </lineage>
</organism>
<gene>
    <name evidence="6" type="ORF">SAMN05660835_00480</name>
</gene>
<accession>A0A1G6JV01</accession>
<keyword evidence="2" id="KW-0819">tRNA processing</keyword>
<dbReference type="RefSeq" id="WP_092127930.1">
    <property type="nucleotide sequence ID" value="NZ_FMYU01000003.1"/>
</dbReference>
<dbReference type="SUPFAM" id="SSF69819">
    <property type="entry name" value="MTH1598-like"/>
    <property type="match status" value="1"/>
</dbReference>
<dbReference type="EMBL" id="FMYU01000003">
    <property type="protein sequence ID" value="SDC22225.1"/>
    <property type="molecule type" value="Genomic_DNA"/>
</dbReference>
<feature type="domain" description="Archease" evidence="5">
    <location>
        <begin position="6"/>
        <end position="134"/>
    </location>
</feature>
<dbReference type="Pfam" id="PF01951">
    <property type="entry name" value="Archease"/>
    <property type="match status" value="1"/>
</dbReference>
<evidence type="ECO:0000313" key="7">
    <source>
        <dbReference type="Proteomes" id="UP000199411"/>
    </source>
</evidence>
<sequence length="134" mass="15730">MRKIEDYSSDIAIIIKSKTKKGLIKEAIYACFEYLLGKKPMLGKEKKVIFFEIKGNLEDGIVDALNFFLKTFYIEKYVPYRIYVKETKEKNFEIKAFARLFNGNLIHYIKAATYQDNKIVQKGDMFTLKVVFDV</sequence>
<evidence type="ECO:0000259" key="5">
    <source>
        <dbReference type="Pfam" id="PF01951"/>
    </source>
</evidence>
<dbReference type="Proteomes" id="UP000199411">
    <property type="component" value="Unassembled WGS sequence"/>
</dbReference>
<dbReference type="GO" id="GO:0008033">
    <property type="term" value="P:tRNA processing"/>
    <property type="evidence" value="ECO:0007669"/>
    <property type="project" value="UniProtKB-KW"/>
</dbReference>
<evidence type="ECO:0000256" key="4">
    <source>
        <dbReference type="ARBA" id="ARBA00022837"/>
    </source>
</evidence>